<keyword evidence="3" id="KW-1185">Reference proteome</keyword>
<feature type="compositionally biased region" description="Polar residues" evidence="1">
    <location>
        <begin position="57"/>
        <end position="67"/>
    </location>
</feature>
<accession>A0AAV6X4P3</accession>
<evidence type="ECO:0000313" key="2">
    <source>
        <dbReference type="EMBL" id="KAG8377349.1"/>
    </source>
</evidence>
<reference evidence="2" key="1">
    <citation type="submission" date="2019-10" db="EMBL/GenBank/DDBJ databases">
        <authorList>
            <person name="Zhang R."/>
            <person name="Pan Y."/>
            <person name="Wang J."/>
            <person name="Ma R."/>
            <person name="Yu S."/>
        </authorList>
    </citation>
    <scope>NUCLEOTIDE SEQUENCE</scope>
    <source>
        <strain evidence="2">LA-IB0</strain>
        <tissue evidence="2">Leaf</tissue>
    </source>
</reference>
<proteinExistence type="predicted"/>
<gene>
    <name evidence="2" type="ORF">BUALT_Bualt08G0023900</name>
</gene>
<dbReference type="PANTHER" id="PTHR34950">
    <property type="entry name" value="OS04G0457400 PROTEIN"/>
    <property type="match status" value="1"/>
</dbReference>
<organism evidence="2 3">
    <name type="scientific">Buddleja alternifolia</name>
    <dbReference type="NCBI Taxonomy" id="168488"/>
    <lineage>
        <taxon>Eukaryota</taxon>
        <taxon>Viridiplantae</taxon>
        <taxon>Streptophyta</taxon>
        <taxon>Embryophyta</taxon>
        <taxon>Tracheophyta</taxon>
        <taxon>Spermatophyta</taxon>
        <taxon>Magnoliopsida</taxon>
        <taxon>eudicotyledons</taxon>
        <taxon>Gunneridae</taxon>
        <taxon>Pentapetalae</taxon>
        <taxon>asterids</taxon>
        <taxon>lamiids</taxon>
        <taxon>Lamiales</taxon>
        <taxon>Scrophulariaceae</taxon>
        <taxon>Buddlejeae</taxon>
        <taxon>Buddleja</taxon>
    </lineage>
</organism>
<protein>
    <submittedName>
        <fullName evidence="2">Uncharacterized protein</fullName>
    </submittedName>
</protein>
<dbReference type="AlphaFoldDB" id="A0AAV6X4P3"/>
<feature type="region of interest" description="Disordered" evidence="1">
    <location>
        <begin position="53"/>
        <end position="83"/>
    </location>
</feature>
<evidence type="ECO:0000256" key="1">
    <source>
        <dbReference type="SAM" id="MobiDB-lite"/>
    </source>
</evidence>
<sequence>MARLASSSSARFLAAIINLYFWYVVIVDQAMSTASGGLAEAYMKRKLHKEKMKRSMESTYNNKQKSSQLEKADSGTASASGGGCFSMLMFKKIHPKR</sequence>
<dbReference type="Proteomes" id="UP000826271">
    <property type="component" value="Unassembled WGS sequence"/>
</dbReference>
<comment type="caution">
    <text evidence="2">The sequence shown here is derived from an EMBL/GenBank/DDBJ whole genome shotgun (WGS) entry which is preliminary data.</text>
</comment>
<evidence type="ECO:0000313" key="3">
    <source>
        <dbReference type="Proteomes" id="UP000826271"/>
    </source>
</evidence>
<name>A0AAV6X4P3_9LAMI</name>
<dbReference type="EMBL" id="WHWC01000008">
    <property type="protein sequence ID" value="KAG8377349.1"/>
    <property type="molecule type" value="Genomic_DNA"/>
</dbReference>
<dbReference type="PANTHER" id="PTHR34950:SF15">
    <property type="entry name" value="REMORIN C-TERMINAL DOMAIN-CONTAINING PROTEIN"/>
    <property type="match status" value="1"/>
</dbReference>